<evidence type="ECO:0000313" key="3">
    <source>
        <dbReference type="EMBL" id="ABO18233.1"/>
    </source>
</evidence>
<reference evidence="3 4" key="1">
    <citation type="journal article" date="2007" name="PLoS Genet.">
        <title>Patterns and implications of gene gain and loss in the evolution of Prochlorococcus.</title>
        <authorList>
            <person name="Kettler G.C."/>
            <person name="Martiny A.C."/>
            <person name="Huang K."/>
            <person name="Zucker J."/>
            <person name="Coleman M.L."/>
            <person name="Rodrigue S."/>
            <person name="Chen F."/>
            <person name="Lapidus A."/>
            <person name="Ferriera S."/>
            <person name="Johnson J."/>
            <person name="Steglich C."/>
            <person name="Church G.M."/>
            <person name="Richardson P."/>
            <person name="Chisholm S.W."/>
        </authorList>
    </citation>
    <scope>NUCLEOTIDE SEQUENCE [LARGE SCALE GENOMIC DNA]</scope>
    <source>
        <strain evidence="3 4">MIT 9301</strain>
    </source>
</reference>
<dbReference type="AlphaFoldDB" id="A3PEQ8"/>
<keyword evidence="2" id="KW-1133">Transmembrane helix</keyword>
<dbReference type="EMBL" id="CP000576">
    <property type="protein sequence ID" value="ABO18233.1"/>
    <property type="molecule type" value="Genomic_DNA"/>
</dbReference>
<keyword evidence="4" id="KW-1185">Reference proteome</keyword>
<dbReference type="RefSeq" id="WP_011863533.1">
    <property type="nucleotide sequence ID" value="NC_009091.1"/>
</dbReference>
<keyword evidence="1" id="KW-0175">Coiled coil</keyword>
<accession>A3PEQ8</accession>
<protein>
    <submittedName>
        <fullName evidence="3">Uncharacterized protein</fullName>
    </submittedName>
</protein>
<evidence type="ECO:0000256" key="1">
    <source>
        <dbReference type="SAM" id="Coils"/>
    </source>
</evidence>
<feature type="coiled-coil region" evidence="1">
    <location>
        <begin position="71"/>
        <end position="107"/>
    </location>
</feature>
<name>A3PEQ8_PROM0</name>
<dbReference type="STRING" id="167546.P9301_16101"/>
<evidence type="ECO:0000256" key="2">
    <source>
        <dbReference type="SAM" id="Phobius"/>
    </source>
</evidence>
<gene>
    <name evidence="3" type="ordered locus">P9301_16101</name>
</gene>
<keyword evidence="2" id="KW-0812">Transmembrane</keyword>
<evidence type="ECO:0000313" key="4">
    <source>
        <dbReference type="Proteomes" id="UP000001430"/>
    </source>
</evidence>
<dbReference type="HOGENOM" id="CLU_1110627_0_0_3"/>
<organism evidence="3 4">
    <name type="scientific">Prochlorococcus marinus (strain MIT 9301)</name>
    <dbReference type="NCBI Taxonomy" id="167546"/>
    <lineage>
        <taxon>Bacteria</taxon>
        <taxon>Bacillati</taxon>
        <taxon>Cyanobacteriota</taxon>
        <taxon>Cyanophyceae</taxon>
        <taxon>Synechococcales</taxon>
        <taxon>Prochlorococcaceae</taxon>
        <taxon>Prochlorococcus</taxon>
    </lineage>
</organism>
<dbReference type="Proteomes" id="UP000001430">
    <property type="component" value="Chromosome"/>
</dbReference>
<proteinExistence type="predicted"/>
<keyword evidence="2" id="KW-0472">Membrane</keyword>
<dbReference type="KEGG" id="pmg:P9301_16101"/>
<feature type="transmembrane region" description="Helical" evidence="2">
    <location>
        <begin position="12"/>
        <end position="32"/>
    </location>
</feature>
<sequence length="250" mass="29513">MKDFLQKLWNTNPNLVLGTGSVIILIGGFSFFNPELGVSDMGIEECLDRSNRADNRFTAEKIYKRCIRNINKELALEKKNALERKKKREEDKKKRDEELKAQKLANKKKYKNLVNKSLILFDNSDWDFVSDGKNYYGFAKDKKKIGMYYVVFRRYFLPKYEEPLLTPENYFTFNTWDRNWRNSIKNWFVVDCESRKTAIARGSNNYFIKSEEDPLSALNNILKISSWNEPAKKGKMNYTFTNYACTAEQQ</sequence>